<evidence type="ECO:0000313" key="2">
    <source>
        <dbReference type="EMBL" id="AFZ71521.1"/>
    </source>
</evidence>
<dbReference type="GeneID" id="95969451"/>
<dbReference type="eggNOG" id="arCOG01664">
    <property type="taxonomic scope" value="Archaea"/>
</dbReference>
<protein>
    <submittedName>
        <fullName evidence="2">Cytotoxic translational repressor of toxin-antitoxin stability system</fullName>
    </submittedName>
</protein>
<dbReference type="AlphaFoldDB" id="L0ACD0"/>
<proteinExistence type="predicted"/>
<dbReference type="InterPro" id="IPR035093">
    <property type="entry name" value="RelE/ParE_toxin_dom_sf"/>
</dbReference>
<gene>
    <name evidence="2" type="ordered locus">Natgr_0263</name>
</gene>
<dbReference type="SUPFAM" id="SSF143011">
    <property type="entry name" value="RelE-like"/>
    <property type="match status" value="1"/>
</dbReference>
<keyword evidence="3" id="KW-1185">Reference proteome</keyword>
<feature type="compositionally biased region" description="Basic and acidic residues" evidence="1">
    <location>
        <begin position="38"/>
        <end position="49"/>
    </location>
</feature>
<name>L0ACD0_NATGS</name>
<reference evidence="3" key="1">
    <citation type="submission" date="2012-03" db="EMBL/GenBank/DDBJ databases">
        <title>Complete sequence of Natronobacterium gregoryi SP2.</title>
        <authorList>
            <person name="Lucas S."/>
            <person name="Han J."/>
            <person name="Lapidus A."/>
            <person name="Cheng J.-F."/>
            <person name="Goodwin L."/>
            <person name="Pitluck S."/>
            <person name="Peters L."/>
            <person name="Mikhailova N."/>
            <person name="Teshima H."/>
            <person name="Detter J.C."/>
            <person name="Han C."/>
            <person name="Tapia R."/>
            <person name="Land M."/>
            <person name="Hauser L."/>
            <person name="Kyrpides N."/>
            <person name="Ivanova N."/>
            <person name="Pagani I."/>
            <person name="Sproer C."/>
            <person name="Anderson I."/>
            <person name="Woyke T."/>
        </authorList>
    </citation>
    <scope>NUCLEOTIDE SEQUENCE [LARGE SCALE GENOMIC DNA]</scope>
    <source>
        <strain evidence="3">ATCC 43098 / CCM 3738 / NCIMB 2189 / SP2</strain>
    </source>
</reference>
<dbReference type="RefSeq" id="WP_015233214.1">
    <property type="nucleotide sequence ID" value="NC_019792.1"/>
</dbReference>
<organism evidence="2 3">
    <name type="scientific">Natronobacterium gregoryi (strain ATCC 43098 / DSM 3393 / CCM 3738 / CIP 104747 / IAM 13177 / JCM 8860 / NBRC 102187 / NCIMB 2189 / SP2)</name>
    <dbReference type="NCBI Taxonomy" id="797304"/>
    <lineage>
        <taxon>Archaea</taxon>
        <taxon>Methanobacteriati</taxon>
        <taxon>Methanobacteriota</taxon>
        <taxon>Stenosarchaea group</taxon>
        <taxon>Halobacteria</taxon>
        <taxon>Halobacteriales</taxon>
        <taxon>Natrialbaceae</taxon>
        <taxon>Natronobacterium</taxon>
    </lineage>
</organism>
<feature type="region of interest" description="Disordered" evidence="1">
    <location>
        <begin position="38"/>
        <end position="57"/>
    </location>
</feature>
<sequence>MTTRKSEDGWAWKLASKAQDDLDALNPNEQQRIIDKPDEIIDSPWRDPPDYGVPLQNSPRRKVRIGEFRLAVTFHKDKSRIIAARFRRITVPIYRCNRRPGRGCAENDLQ</sequence>
<evidence type="ECO:0000313" key="3">
    <source>
        <dbReference type="Proteomes" id="UP000010468"/>
    </source>
</evidence>
<dbReference type="HOGENOM" id="CLU_173005_0_0_2"/>
<dbReference type="Proteomes" id="UP000010468">
    <property type="component" value="Chromosome"/>
</dbReference>
<dbReference type="Gene3D" id="3.30.2310.20">
    <property type="entry name" value="RelE-like"/>
    <property type="match status" value="1"/>
</dbReference>
<dbReference type="KEGG" id="nge:Natgr_0263"/>
<accession>L0ACD0</accession>
<dbReference type="EMBL" id="CP003377">
    <property type="protein sequence ID" value="AFZ71521.1"/>
    <property type="molecule type" value="Genomic_DNA"/>
</dbReference>
<evidence type="ECO:0000256" key="1">
    <source>
        <dbReference type="SAM" id="MobiDB-lite"/>
    </source>
</evidence>